<dbReference type="EMBL" id="VLLK01000001">
    <property type="protein sequence ID" value="TWJ10069.1"/>
    <property type="molecule type" value="Genomic_DNA"/>
</dbReference>
<proteinExistence type="predicted"/>
<reference evidence="2 3" key="1">
    <citation type="submission" date="2019-07" db="EMBL/GenBank/DDBJ databases">
        <title>Genomic Encyclopedia of Archaeal and Bacterial Type Strains, Phase II (KMG-II): from individual species to whole genera.</title>
        <authorList>
            <person name="Goeker M."/>
        </authorList>
    </citation>
    <scope>NUCLEOTIDE SEQUENCE [LARGE SCALE GENOMIC DNA]</scope>
    <source>
        <strain evidence="2 3">ATCC BAA-2084</strain>
    </source>
</reference>
<dbReference type="InterPro" id="IPR008136">
    <property type="entry name" value="CinA_C"/>
</dbReference>
<dbReference type="OrthoDB" id="9801454at2"/>
<evidence type="ECO:0000313" key="3">
    <source>
        <dbReference type="Proteomes" id="UP000320547"/>
    </source>
</evidence>
<sequence>MSEDIQPEHGSLLPADIDALARRVVEENAAAGRKIALAESCTGGLVAAALTEIPGSSAVLDRGFVTYSNEAKMESLGVAQDIIETFGAVSIACVWAMANGALQRSSADVAVAISGVAGPDGGTTLKPVGTVVFAKACNGSDAEPEGELKHFADMNRAEVRHQATLCALELLLP</sequence>
<keyword evidence="3" id="KW-1185">Reference proteome</keyword>
<dbReference type="RefSeq" id="WP_067599637.1">
    <property type="nucleotide sequence ID" value="NZ_CP015963.1"/>
</dbReference>
<organism evidence="2 3">
    <name type="scientific">Altererythrobacter ishigakiensis</name>
    <dbReference type="NCBI Taxonomy" id="476157"/>
    <lineage>
        <taxon>Bacteria</taxon>
        <taxon>Pseudomonadati</taxon>
        <taxon>Pseudomonadota</taxon>
        <taxon>Alphaproteobacteria</taxon>
        <taxon>Sphingomonadales</taxon>
        <taxon>Erythrobacteraceae</taxon>
        <taxon>Altererythrobacter</taxon>
    </lineage>
</organism>
<comment type="caution">
    <text evidence="2">The sequence shown here is derived from an EMBL/GenBank/DDBJ whole genome shotgun (WGS) entry which is preliminary data.</text>
</comment>
<feature type="domain" description="CinA C-terminal" evidence="1">
    <location>
        <begin position="19"/>
        <end position="172"/>
    </location>
</feature>
<accession>A0A562UWS0</accession>
<protein>
    <submittedName>
        <fullName evidence="2">Nicotinamide-nucleotide amidase</fullName>
    </submittedName>
</protein>
<dbReference type="InterPro" id="IPR036653">
    <property type="entry name" value="CinA-like_C"/>
</dbReference>
<name>A0A562UWS0_9SPHN</name>
<evidence type="ECO:0000313" key="2">
    <source>
        <dbReference type="EMBL" id="TWJ10069.1"/>
    </source>
</evidence>
<evidence type="ECO:0000259" key="1">
    <source>
        <dbReference type="Pfam" id="PF02464"/>
    </source>
</evidence>
<dbReference type="SUPFAM" id="SSF142433">
    <property type="entry name" value="CinA-like"/>
    <property type="match status" value="1"/>
</dbReference>
<gene>
    <name evidence="2" type="ORF">JN10_1727</name>
</gene>
<dbReference type="NCBIfam" id="TIGR00199">
    <property type="entry name" value="PncC_domain"/>
    <property type="match status" value="1"/>
</dbReference>
<dbReference type="Pfam" id="PF02464">
    <property type="entry name" value="CinA"/>
    <property type="match status" value="1"/>
</dbReference>
<dbReference type="Proteomes" id="UP000320547">
    <property type="component" value="Unassembled WGS sequence"/>
</dbReference>
<dbReference type="AlphaFoldDB" id="A0A562UWS0"/>
<dbReference type="STRING" id="476157.GCA_001663155_01629"/>
<dbReference type="Gene3D" id="3.90.950.20">
    <property type="entry name" value="CinA-like"/>
    <property type="match status" value="1"/>
</dbReference>